<dbReference type="Proteomes" id="UP000244893">
    <property type="component" value="Unassembled WGS sequence"/>
</dbReference>
<evidence type="ECO:0000313" key="5">
    <source>
        <dbReference type="Proteomes" id="UP000244893"/>
    </source>
</evidence>
<feature type="chain" id="PRO_5038966800" description="Solute-binding protein family 3/N-terminal domain-containing protein" evidence="2">
    <location>
        <begin position="21"/>
        <end position="304"/>
    </location>
</feature>
<organism evidence="4 5">
    <name type="scientific">Amnibacterium flavum</name>
    <dbReference type="NCBI Taxonomy" id="2173173"/>
    <lineage>
        <taxon>Bacteria</taxon>
        <taxon>Bacillati</taxon>
        <taxon>Actinomycetota</taxon>
        <taxon>Actinomycetes</taxon>
        <taxon>Micrococcales</taxon>
        <taxon>Microbacteriaceae</taxon>
        <taxon>Amnibacterium</taxon>
    </lineage>
</organism>
<dbReference type="AlphaFoldDB" id="A0A2V1HPJ0"/>
<dbReference type="SMART" id="SM00062">
    <property type="entry name" value="PBPb"/>
    <property type="match status" value="1"/>
</dbReference>
<dbReference type="SUPFAM" id="SSF53850">
    <property type="entry name" value="Periplasmic binding protein-like II"/>
    <property type="match status" value="1"/>
</dbReference>
<dbReference type="PANTHER" id="PTHR35936:SF17">
    <property type="entry name" value="ARGININE-BINDING EXTRACELLULAR PROTEIN ARTP"/>
    <property type="match status" value="1"/>
</dbReference>
<protein>
    <recommendedName>
        <fullName evidence="3">Solute-binding protein family 3/N-terminal domain-containing protein</fullName>
    </recommendedName>
</protein>
<dbReference type="RefSeq" id="WP_116757027.1">
    <property type="nucleotide sequence ID" value="NZ_JBHUEX010000001.1"/>
</dbReference>
<dbReference type="PANTHER" id="PTHR35936">
    <property type="entry name" value="MEMBRANE-BOUND LYTIC MUREIN TRANSGLYCOSYLASE F"/>
    <property type="match status" value="1"/>
</dbReference>
<keyword evidence="1 2" id="KW-0732">Signal</keyword>
<proteinExistence type="predicted"/>
<evidence type="ECO:0000256" key="2">
    <source>
        <dbReference type="SAM" id="SignalP"/>
    </source>
</evidence>
<dbReference type="EMBL" id="QEOP01000002">
    <property type="protein sequence ID" value="PVZ94516.1"/>
    <property type="molecule type" value="Genomic_DNA"/>
</dbReference>
<evidence type="ECO:0000256" key="1">
    <source>
        <dbReference type="ARBA" id="ARBA00022729"/>
    </source>
</evidence>
<accession>A0A2V1HPJ0</accession>
<dbReference type="Gene3D" id="3.40.190.10">
    <property type="entry name" value="Periplasmic binding protein-like II"/>
    <property type="match status" value="2"/>
</dbReference>
<evidence type="ECO:0000313" key="4">
    <source>
        <dbReference type="EMBL" id="PVZ94516.1"/>
    </source>
</evidence>
<gene>
    <name evidence="4" type="ORF">DDQ50_12510</name>
</gene>
<sequence length="304" mass="32347">MNIKRIGAGVAGLAAIALLAACSSSPSTDASSAPVESDVEIASAVADACTPEASETIADIQSRGTLEWATGISPPFTFKDDNGDYVGVEPDNAAELAAILGVDLNITEYDYSLLAPAIQSGKADIIGAQLFDTEERRQVIDFTDPYYLSGQLFYVREDSDYETIDDLDVASNTFAFGTGTAQGDLAAKYIPNAPQVDAALRGQLIPYDFLSGGRAQSTMGESGVMKLLLTNYTNPKLAAIGLNGRVTTERPEESDIIDPFDVAFGLSKGDTEFASCLNTWVADLVDTGREAERIEKWAAELENQ</sequence>
<dbReference type="Pfam" id="PF00497">
    <property type="entry name" value="SBP_bac_3"/>
    <property type="match status" value="1"/>
</dbReference>
<dbReference type="OrthoDB" id="8454826at2"/>
<dbReference type="InterPro" id="IPR001638">
    <property type="entry name" value="Solute-binding_3/MltF_N"/>
</dbReference>
<feature type="domain" description="Solute-binding protein family 3/N-terminal" evidence="3">
    <location>
        <begin position="65"/>
        <end position="301"/>
    </location>
</feature>
<keyword evidence="5" id="KW-1185">Reference proteome</keyword>
<reference evidence="4 5" key="1">
    <citation type="submission" date="2018-05" db="EMBL/GenBank/DDBJ databases">
        <title>Amnibacterium sp. M8JJ-5, whole genome shotgun sequence.</title>
        <authorList>
            <person name="Tuo L."/>
        </authorList>
    </citation>
    <scope>NUCLEOTIDE SEQUENCE [LARGE SCALE GENOMIC DNA]</scope>
    <source>
        <strain evidence="4 5">M8JJ-5</strain>
    </source>
</reference>
<name>A0A2V1HPJ0_9MICO</name>
<feature type="signal peptide" evidence="2">
    <location>
        <begin position="1"/>
        <end position="20"/>
    </location>
</feature>
<dbReference type="CDD" id="cd13530">
    <property type="entry name" value="PBP2_peptides_like"/>
    <property type="match status" value="1"/>
</dbReference>
<evidence type="ECO:0000259" key="3">
    <source>
        <dbReference type="SMART" id="SM00062"/>
    </source>
</evidence>
<comment type="caution">
    <text evidence="4">The sequence shown here is derived from an EMBL/GenBank/DDBJ whole genome shotgun (WGS) entry which is preliminary data.</text>
</comment>
<dbReference type="PROSITE" id="PS51257">
    <property type="entry name" value="PROKAR_LIPOPROTEIN"/>
    <property type="match status" value="1"/>
</dbReference>